<proteinExistence type="predicted"/>
<evidence type="ECO:0000313" key="1">
    <source>
        <dbReference type="EMBL" id="JAD20560.1"/>
    </source>
</evidence>
<sequence>MINMGSNTDSPAAAKILLSLRM</sequence>
<dbReference type="EMBL" id="GBRH01277335">
    <property type="protein sequence ID" value="JAD20560.1"/>
    <property type="molecule type" value="Transcribed_RNA"/>
</dbReference>
<reference evidence="1" key="1">
    <citation type="submission" date="2014-09" db="EMBL/GenBank/DDBJ databases">
        <authorList>
            <person name="Magalhaes I.L.F."/>
            <person name="Oliveira U."/>
            <person name="Santos F.R."/>
            <person name="Vidigal T.H.D.A."/>
            <person name="Brescovit A.D."/>
            <person name="Santos A.J."/>
        </authorList>
    </citation>
    <scope>NUCLEOTIDE SEQUENCE</scope>
    <source>
        <tissue evidence="1">Shoot tissue taken approximately 20 cm above the soil surface</tissue>
    </source>
</reference>
<accession>A0A0A8Y4Y8</accession>
<organism evidence="1">
    <name type="scientific">Arundo donax</name>
    <name type="common">Giant reed</name>
    <name type="synonym">Donax arundinaceus</name>
    <dbReference type="NCBI Taxonomy" id="35708"/>
    <lineage>
        <taxon>Eukaryota</taxon>
        <taxon>Viridiplantae</taxon>
        <taxon>Streptophyta</taxon>
        <taxon>Embryophyta</taxon>
        <taxon>Tracheophyta</taxon>
        <taxon>Spermatophyta</taxon>
        <taxon>Magnoliopsida</taxon>
        <taxon>Liliopsida</taxon>
        <taxon>Poales</taxon>
        <taxon>Poaceae</taxon>
        <taxon>PACMAD clade</taxon>
        <taxon>Arundinoideae</taxon>
        <taxon>Arundineae</taxon>
        <taxon>Arundo</taxon>
    </lineage>
</organism>
<name>A0A0A8Y4Y8_ARUDO</name>
<protein>
    <submittedName>
        <fullName evidence="1">Uncharacterized protein</fullName>
    </submittedName>
</protein>
<dbReference type="AlphaFoldDB" id="A0A0A8Y4Y8"/>
<reference evidence="1" key="2">
    <citation type="journal article" date="2015" name="Data Brief">
        <title>Shoot transcriptome of the giant reed, Arundo donax.</title>
        <authorList>
            <person name="Barrero R.A."/>
            <person name="Guerrero F.D."/>
            <person name="Moolhuijzen P."/>
            <person name="Goolsby J.A."/>
            <person name="Tidwell J."/>
            <person name="Bellgard S.E."/>
            <person name="Bellgard M.I."/>
        </authorList>
    </citation>
    <scope>NUCLEOTIDE SEQUENCE</scope>
    <source>
        <tissue evidence="1">Shoot tissue taken approximately 20 cm above the soil surface</tissue>
    </source>
</reference>